<dbReference type="OrthoDB" id="8063676at2759"/>
<sequence>MASNGNAMSAAQPLILVFKGEGYGFWSIRMMTLFKSQELWDLVEQGYADPDEETRLKENKKKDSKALVIIQQAVHDSIFSRIAAATTSKQAWSTLQKEFQGDSKVIVVKLQSLRRDFETLYMKSGESIADFLSRVLRSLTPKFDHVVAATEESKDLSVFSFDELMGSLQAHETRINRSLEKNEEKAFQVKDIVTKAVESDSSTSRGRGRGGFRGRGRGNRRGRGRFDGQRQSGEQRNNKNGVQCYHCKKYGHIKVDCWYKDQQVNYAAENGEESSKLFMTHFDPNNKSSDVWFVDSGCSNHMTGMKSLFKELDETQKLKVQLGNAKEMQVEGKGTVGIETTHGNVKLLYNV</sequence>
<proteinExistence type="predicted"/>
<dbReference type="PROSITE" id="PS50158">
    <property type="entry name" value="ZF_CCHC"/>
    <property type="match status" value="1"/>
</dbReference>
<dbReference type="AlphaFoldDB" id="A0A5J5A3N9"/>
<dbReference type="InterPro" id="IPR054722">
    <property type="entry name" value="PolX-like_BBD"/>
</dbReference>
<feature type="region of interest" description="Disordered" evidence="2">
    <location>
        <begin position="198"/>
        <end position="239"/>
    </location>
</feature>
<protein>
    <recommendedName>
        <fullName evidence="3">CCHC-type domain-containing protein</fullName>
    </recommendedName>
</protein>
<evidence type="ECO:0000256" key="2">
    <source>
        <dbReference type="SAM" id="MobiDB-lite"/>
    </source>
</evidence>
<dbReference type="GO" id="GO:0008270">
    <property type="term" value="F:zinc ion binding"/>
    <property type="evidence" value="ECO:0007669"/>
    <property type="project" value="UniProtKB-KW"/>
</dbReference>
<dbReference type="Pfam" id="PF14223">
    <property type="entry name" value="Retrotran_gag_2"/>
    <property type="match status" value="1"/>
</dbReference>
<accession>A0A5J5A3N9</accession>
<evidence type="ECO:0000259" key="3">
    <source>
        <dbReference type="PROSITE" id="PS50158"/>
    </source>
</evidence>
<dbReference type="PANTHER" id="PTHR35317:SF35">
    <property type="entry name" value="DUF4219 DOMAIN-CONTAINING PROTEIN"/>
    <property type="match status" value="1"/>
</dbReference>
<dbReference type="InterPro" id="IPR001878">
    <property type="entry name" value="Znf_CCHC"/>
</dbReference>
<dbReference type="InterPro" id="IPR036875">
    <property type="entry name" value="Znf_CCHC_sf"/>
</dbReference>
<dbReference type="Proteomes" id="UP000325577">
    <property type="component" value="Linkage Group LG4"/>
</dbReference>
<dbReference type="Pfam" id="PF22936">
    <property type="entry name" value="Pol_BBD"/>
    <property type="match status" value="1"/>
</dbReference>
<dbReference type="EMBL" id="CM018047">
    <property type="protein sequence ID" value="KAA8524804.1"/>
    <property type="molecule type" value="Genomic_DNA"/>
</dbReference>
<keyword evidence="5" id="KW-1185">Reference proteome</keyword>
<feature type="domain" description="CCHC-type" evidence="3">
    <location>
        <begin position="244"/>
        <end position="257"/>
    </location>
</feature>
<keyword evidence="1" id="KW-0863">Zinc-finger</keyword>
<keyword evidence="1" id="KW-0862">Zinc</keyword>
<dbReference type="GO" id="GO:0003676">
    <property type="term" value="F:nucleic acid binding"/>
    <property type="evidence" value="ECO:0007669"/>
    <property type="project" value="InterPro"/>
</dbReference>
<reference evidence="4 5" key="1">
    <citation type="submission" date="2019-09" db="EMBL/GenBank/DDBJ databases">
        <title>A chromosome-level genome assembly of the Chinese tupelo Nyssa sinensis.</title>
        <authorList>
            <person name="Yang X."/>
            <person name="Kang M."/>
            <person name="Yang Y."/>
            <person name="Xiong H."/>
            <person name="Wang M."/>
            <person name="Zhang Z."/>
            <person name="Wang Z."/>
            <person name="Wu H."/>
            <person name="Ma T."/>
            <person name="Liu J."/>
            <person name="Xi Z."/>
        </authorList>
    </citation>
    <scope>NUCLEOTIDE SEQUENCE [LARGE SCALE GENOMIC DNA]</scope>
    <source>
        <strain evidence="4">J267</strain>
        <tissue evidence="4">Leaf</tissue>
    </source>
</reference>
<keyword evidence="1" id="KW-0479">Metal-binding</keyword>
<name>A0A5J5A3N9_9ASTE</name>
<dbReference type="PANTHER" id="PTHR35317">
    <property type="entry name" value="OS04G0629600 PROTEIN"/>
    <property type="match status" value="1"/>
</dbReference>
<dbReference type="Gene3D" id="4.10.60.10">
    <property type="entry name" value="Zinc finger, CCHC-type"/>
    <property type="match status" value="1"/>
</dbReference>
<feature type="compositionally biased region" description="Basic residues" evidence="2">
    <location>
        <begin position="206"/>
        <end position="223"/>
    </location>
</feature>
<evidence type="ECO:0000256" key="1">
    <source>
        <dbReference type="PROSITE-ProRule" id="PRU00047"/>
    </source>
</evidence>
<organism evidence="4 5">
    <name type="scientific">Nyssa sinensis</name>
    <dbReference type="NCBI Taxonomy" id="561372"/>
    <lineage>
        <taxon>Eukaryota</taxon>
        <taxon>Viridiplantae</taxon>
        <taxon>Streptophyta</taxon>
        <taxon>Embryophyta</taxon>
        <taxon>Tracheophyta</taxon>
        <taxon>Spermatophyta</taxon>
        <taxon>Magnoliopsida</taxon>
        <taxon>eudicotyledons</taxon>
        <taxon>Gunneridae</taxon>
        <taxon>Pentapetalae</taxon>
        <taxon>asterids</taxon>
        <taxon>Cornales</taxon>
        <taxon>Nyssaceae</taxon>
        <taxon>Nyssa</taxon>
    </lineage>
</organism>
<evidence type="ECO:0000313" key="4">
    <source>
        <dbReference type="EMBL" id="KAA8524804.1"/>
    </source>
</evidence>
<dbReference type="SUPFAM" id="SSF57756">
    <property type="entry name" value="Retrovirus zinc finger-like domains"/>
    <property type="match status" value="1"/>
</dbReference>
<evidence type="ECO:0000313" key="5">
    <source>
        <dbReference type="Proteomes" id="UP000325577"/>
    </source>
</evidence>
<gene>
    <name evidence="4" type="ORF">F0562_011227</name>
</gene>